<proteinExistence type="predicted"/>
<dbReference type="EC" id="3.4.23.12" evidence="1"/>
<dbReference type="EMBL" id="CM037013">
    <property type="protein sequence ID" value="KAH7689199.1"/>
    <property type="molecule type" value="Genomic_DNA"/>
</dbReference>
<accession>A0ACB7WLL6</accession>
<organism evidence="1 2">
    <name type="scientific">Dioscorea alata</name>
    <name type="common">Purple yam</name>
    <dbReference type="NCBI Taxonomy" id="55571"/>
    <lineage>
        <taxon>Eukaryota</taxon>
        <taxon>Viridiplantae</taxon>
        <taxon>Streptophyta</taxon>
        <taxon>Embryophyta</taxon>
        <taxon>Tracheophyta</taxon>
        <taxon>Spermatophyta</taxon>
        <taxon>Magnoliopsida</taxon>
        <taxon>Liliopsida</taxon>
        <taxon>Dioscoreales</taxon>
        <taxon>Dioscoreaceae</taxon>
        <taxon>Dioscorea</taxon>
    </lineage>
</organism>
<reference evidence="2" key="1">
    <citation type="journal article" date="2022" name="Nat. Commun.">
        <title>Chromosome evolution and the genetic basis of agronomically important traits in greater yam.</title>
        <authorList>
            <person name="Bredeson J.V."/>
            <person name="Lyons J.B."/>
            <person name="Oniyinde I.O."/>
            <person name="Okereke N.R."/>
            <person name="Kolade O."/>
            <person name="Nnabue I."/>
            <person name="Nwadili C.O."/>
            <person name="Hribova E."/>
            <person name="Parker M."/>
            <person name="Nwogha J."/>
            <person name="Shu S."/>
            <person name="Carlson J."/>
            <person name="Kariba R."/>
            <person name="Muthemba S."/>
            <person name="Knop K."/>
            <person name="Barton G.J."/>
            <person name="Sherwood A.V."/>
            <person name="Lopez-Montes A."/>
            <person name="Asiedu R."/>
            <person name="Jamnadass R."/>
            <person name="Muchugi A."/>
            <person name="Goodstein D."/>
            <person name="Egesi C.N."/>
            <person name="Featherston J."/>
            <person name="Asfaw A."/>
            <person name="Simpson G.G."/>
            <person name="Dolezel J."/>
            <person name="Hendre P.S."/>
            <person name="Van Deynze A."/>
            <person name="Kumar P.L."/>
            <person name="Obidiegwu J.E."/>
            <person name="Bhattacharjee R."/>
            <person name="Rokhsar D.S."/>
        </authorList>
    </citation>
    <scope>NUCLEOTIDE SEQUENCE [LARGE SCALE GENOMIC DNA]</scope>
    <source>
        <strain evidence="2">cv. TDa95/00328</strain>
    </source>
</reference>
<name>A0ACB7WLL6_DIOAL</name>
<dbReference type="Proteomes" id="UP000827976">
    <property type="component" value="Chromosome 3"/>
</dbReference>
<evidence type="ECO:0000313" key="1">
    <source>
        <dbReference type="EMBL" id="KAH7689199.1"/>
    </source>
</evidence>
<keyword evidence="2" id="KW-1185">Reference proteome</keyword>
<evidence type="ECO:0000313" key="2">
    <source>
        <dbReference type="Proteomes" id="UP000827976"/>
    </source>
</evidence>
<sequence>MKVFFFLLPLLLLLSLLLCEVVSPLRDIPQSSCSSSKLHENYHHQITNSSGMHFTLHHPRNPCSPASLHHLPFSDVLHHDKLRVSGLTSRLTTKHHHIHHRANNLAANNPSLVSVPLSPGSSLGVGNYITMIGLGTPSSSYAMVVDTGSSLTWLQCSPCRVSCHEQSGPVFNPSSSATYRSIPCSATECSGLQSATLNPSACSTSNVCIYEASYGDSSFSVGYLSKDTLTVSSSLFTSFIYGCGQDNEGLFGKSAGLIGLAKDKLSLLSQLAPKFGNAFSYCLPTKSSTGFLSIGSYDPSHLVFTPLVKSSLDNSLYFLKLSTIKVAGKPLSVPTSSSYSDTPTIIDSGTVITRLPTDVYTALSSAVSDALSKYPSESPYSILDTCFKGSAASVVAPEVVFVFEGGAEWKLGTKNVLIDVDGGKTCLAFAPAGRVAIIGNRQQQTFKVVYDIGSSKLGFASGACG</sequence>
<gene>
    <name evidence="1" type="ORF">IHE45_03G081200</name>
</gene>
<protein>
    <submittedName>
        <fullName evidence="1">Aspartic peptidase A1 family protein</fullName>
        <ecNumber evidence="1">3.4.23.12</ecNumber>
    </submittedName>
</protein>
<comment type="caution">
    <text evidence="1">The sequence shown here is derived from an EMBL/GenBank/DDBJ whole genome shotgun (WGS) entry which is preliminary data.</text>
</comment>
<keyword evidence="1" id="KW-0378">Hydrolase</keyword>